<organism evidence="1 2">
    <name type="scientific">Mya arenaria</name>
    <name type="common">Soft-shell clam</name>
    <dbReference type="NCBI Taxonomy" id="6604"/>
    <lineage>
        <taxon>Eukaryota</taxon>
        <taxon>Metazoa</taxon>
        <taxon>Spiralia</taxon>
        <taxon>Lophotrochozoa</taxon>
        <taxon>Mollusca</taxon>
        <taxon>Bivalvia</taxon>
        <taxon>Autobranchia</taxon>
        <taxon>Heteroconchia</taxon>
        <taxon>Euheterodonta</taxon>
        <taxon>Imparidentia</taxon>
        <taxon>Neoheterodontei</taxon>
        <taxon>Myida</taxon>
        <taxon>Myoidea</taxon>
        <taxon>Myidae</taxon>
        <taxon>Mya</taxon>
    </lineage>
</organism>
<protein>
    <submittedName>
        <fullName evidence="1">Uncharacterized protein</fullName>
    </submittedName>
</protein>
<sequence length="72" mass="8367">SNIFPIPTHPLSVAQVTADWTMDKDDYKYSESNFPAYKVRRIKRSCELNQRFSSTQKNSTFVIATKTIDCLY</sequence>
<gene>
    <name evidence="1" type="ORF">MAR_036713</name>
</gene>
<accession>A0ABY7FQA2</accession>
<evidence type="ECO:0000313" key="2">
    <source>
        <dbReference type="Proteomes" id="UP001164746"/>
    </source>
</evidence>
<dbReference type="Proteomes" id="UP001164746">
    <property type="component" value="Chromosome 13"/>
</dbReference>
<reference evidence="1" key="1">
    <citation type="submission" date="2022-11" db="EMBL/GenBank/DDBJ databases">
        <title>Centuries of genome instability and evolution in soft-shell clam transmissible cancer (bioRxiv).</title>
        <authorList>
            <person name="Hart S.F.M."/>
            <person name="Yonemitsu M.A."/>
            <person name="Giersch R.M."/>
            <person name="Beal B.F."/>
            <person name="Arriagada G."/>
            <person name="Davis B.W."/>
            <person name="Ostrander E.A."/>
            <person name="Goff S.P."/>
            <person name="Metzger M.J."/>
        </authorList>
    </citation>
    <scope>NUCLEOTIDE SEQUENCE</scope>
    <source>
        <strain evidence="1">MELC-2E11</strain>
        <tissue evidence="1">Siphon/mantle</tissue>
    </source>
</reference>
<dbReference type="EMBL" id="CP111024">
    <property type="protein sequence ID" value="WAR23044.1"/>
    <property type="molecule type" value="Genomic_DNA"/>
</dbReference>
<evidence type="ECO:0000313" key="1">
    <source>
        <dbReference type="EMBL" id="WAR23044.1"/>
    </source>
</evidence>
<proteinExistence type="predicted"/>
<name>A0ABY7FQA2_MYAAR</name>
<feature type="non-terminal residue" evidence="1">
    <location>
        <position position="1"/>
    </location>
</feature>
<keyword evidence="2" id="KW-1185">Reference proteome</keyword>